<proteinExistence type="predicted"/>
<keyword evidence="1" id="KW-1185">Reference proteome</keyword>
<sequence>MMALAADQVVSHAGVVLNPHYRKMALFGSEYWTYSLPQRVGLNMAEELTTRLQPVLATEARDIGMLDDVLGSNARELNALIHLKCLRLRAESREILRRKQAMTSSLWSILEEHRHEELERMRLCFNDKEYHGRREKFVYH</sequence>
<gene>
    <name evidence="2 3" type="primary">LOC118408259</name>
</gene>
<dbReference type="InterPro" id="IPR047180">
    <property type="entry name" value="HoxX-like"/>
</dbReference>
<accession>A0A9J7HUT8</accession>
<dbReference type="AlphaFoldDB" id="A0A9J7HUT8"/>
<name>A0A9J7HUT8_BRAFL</name>
<dbReference type="OMA" id="RTRNEEW"/>
<dbReference type="Proteomes" id="UP000001554">
    <property type="component" value="Unplaced"/>
</dbReference>
<dbReference type="PANTHER" id="PTHR43388">
    <property type="entry name" value="HYDROGENASE MATURATION FACTOR HOXX"/>
    <property type="match status" value="1"/>
</dbReference>
<dbReference type="Gene3D" id="3.90.226.10">
    <property type="entry name" value="2-enoyl-CoA Hydratase, Chain A, domain 1"/>
    <property type="match status" value="1"/>
</dbReference>
<dbReference type="GeneID" id="118408259"/>
<evidence type="ECO:0000313" key="2">
    <source>
        <dbReference type="RefSeq" id="XP_035664815.1"/>
    </source>
</evidence>
<dbReference type="OrthoDB" id="5126881at2759"/>
<evidence type="ECO:0000313" key="1">
    <source>
        <dbReference type="Proteomes" id="UP000001554"/>
    </source>
</evidence>
<dbReference type="RefSeq" id="XP_035664816.1">
    <property type="nucleotide sequence ID" value="XM_035808923.1"/>
</dbReference>
<dbReference type="PANTHER" id="PTHR43388:SF1">
    <property type="entry name" value="HYDROGENASE MATURATION FACTOR HOXX"/>
    <property type="match status" value="1"/>
</dbReference>
<protein>
    <submittedName>
        <fullName evidence="2 3">Hydrogenase maturation factor HoxX-like</fullName>
    </submittedName>
</protein>
<organism evidence="1 2">
    <name type="scientific">Branchiostoma floridae</name>
    <name type="common">Florida lancelet</name>
    <name type="synonym">Amphioxus</name>
    <dbReference type="NCBI Taxonomy" id="7739"/>
    <lineage>
        <taxon>Eukaryota</taxon>
        <taxon>Metazoa</taxon>
        <taxon>Chordata</taxon>
        <taxon>Cephalochordata</taxon>
        <taxon>Leptocardii</taxon>
        <taxon>Amphioxiformes</taxon>
        <taxon>Branchiostomatidae</taxon>
        <taxon>Branchiostoma</taxon>
    </lineage>
</organism>
<dbReference type="SUPFAM" id="SSF52096">
    <property type="entry name" value="ClpP/crotonase"/>
    <property type="match status" value="1"/>
</dbReference>
<evidence type="ECO:0000313" key="3">
    <source>
        <dbReference type="RefSeq" id="XP_035664816.1"/>
    </source>
</evidence>
<dbReference type="InterPro" id="IPR029045">
    <property type="entry name" value="ClpP/crotonase-like_dom_sf"/>
</dbReference>
<dbReference type="KEGG" id="bfo:118408259"/>
<dbReference type="RefSeq" id="XP_035664815.1">
    <property type="nucleotide sequence ID" value="XM_035808922.1"/>
</dbReference>
<reference evidence="2 3" key="1">
    <citation type="submission" date="2025-04" db="UniProtKB">
        <authorList>
            <consortium name="RefSeq"/>
        </authorList>
    </citation>
    <scope>IDENTIFICATION</scope>
    <source>
        <strain evidence="2 3">S238N-H82</strain>
        <tissue evidence="2 3">Testes</tissue>
    </source>
</reference>